<evidence type="ECO:0008006" key="10">
    <source>
        <dbReference type="Google" id="ProtNLM"/>
    </source>
</evidence>
<gene>
    <name evidence="8" type="ORF">STYK_06300</name>
</gene>
<accession>A0ABM7USR3</accession>
<dbReference type="Gene3D" id="1.20.1270.70">
    <property type="entry name" value="Designed single chain three-helix bundle"/>
    <property type="match status" value="1"/>
</dbReference>
<evidence type="ECO:0000313" key="8">
    <source>
        <dbReference type="EMBL" id="BDB08816.1"/>
    </source>
</evidence>
<dbReference type="Pfam" id="PF18938">
    <property type="entry name" value="aRib"/>
    <property type="match status" value="1"/>
</dbReference>
<keyword evidence="9" id="KW-1185">Reference proteome</keyword>
<reference evidence="8" key="1">
    <citation type="journal article" date="2022" name="J Glob Antimicrob Resist">
        <title>Identification and characterisation of a novel multidrug-resistant streptococcus, Streptococcus toyakuensis sp. nov., from a blood sample.</title>
        <authorList>
            <person name="Wajima T."/>
            <person name="Hagimoto A."/>
            <person name="Tanaka E."/>
            <person name="Kawamura Y."/>
            <person name="Nakaminami H."/>
        </authorList>
    </citation>
    <scope>NUCLEOTIDE SEQUENCE</scope>
    <source>
        <strain evidence="8">TP1632</strain>
    </source>
</reference>
<feature type="compositionally biased region" description="Polar residues" evidence="5">
    <location>
        <begin position="1649"/>
        <end position="1660"/>
    </location>
</feature>
<feature type="region of interest" description="Disordered" evidence="5">
    <location>
        <begin position="1907"/>
        <end position="1984"/>
    </location>
</feature>
<protein>
    <recommendedName>
        <fullName evidence="10">LPXTG cell wall anchor domain-containing protein</fullName>
    </recommendedName>
</protein>
<dbReference type="InterPro" id="IPR027579">
    <property type="entry name" value="SSSPR51_Rpt"/>
</dbReference>
<dbReference type="NCBIfam" id="TIGR01167">
    <property type="entry name" value="LPXTG_anchor"/>
    <property type="match status" value="1"/>
</dbReference>
<dbReference type="Pfam" id="PF00746">
    <property type="entry name" value="Gram_pos_anchor"/>
    <property type="match status" value="1"/>
</dbReference>
<dbReference type="EMBL" id="AP024523">
    <property type="protein sequence ID" value="BDB08816.1"/>
    <property type="molecule type" value="Genomic_DNA"/>
</dbReference>
<keyword evidence="2" id="KW-0964">Secreted</keyword>
<proteinExistence type="predicted"/>
<feature type="region of interest" description="Disordered" evidence="5">
    <location>
        <begin position="1"/>
        <end position="97"/>
    </location>
</feature>
<feature type="domain" description="Gram-positive cocci surface proteins LPxTG" evidence="6">
    <location>
        <begin position="1969"/>
        <end position="2010"/>
    </location>
</feature>
<organism evidence="8 9">
    <name type="scientific">Streptococcus toyakuensis</name>
    <dbReference type="NCBI Taxonomy" id="2819619"/>
    <lineage>
        <taxon>Bacteria</taxon>
        <taxon>Bacillati</taxon>
        <taxon>Bacillota</taxon>
        <taxon>Bacilli</taxon>
        <taxon>Lactobacillales</taxon>
        <taxon>Streptococcaceae</taxon>
        <taxon>Streptococcus</taxon>
        <taxon>Streptococcus mitis group</taxon>
    </lineage>
</organism>
<dbReference type="InterPro" id="IPR049964">
    <property type="entry name" value="NanA_rpt"/>
</dbReference>
<evidence type="ECO:0000256" key="4">
    <source>
        <dbReference type="ARBA" id="ARBA00023088"/>
    </source>
</evidence>
<keyword evidence="1" id="KW-0134">Cell wall</keyword>
<feature type="compositionally biased region" description="Basic and acidic residues" evidence="5">
    <location>
        <begin position="1661"/>
        <end position="1673"/>
    </location>
</feature>
<evidence type="ECO:0000256" key="5">
    <source>
        <dbReference type="SAM" id="MobiDB-lite"/>
    </source>
</evidence>
<evidence type="ECO:0000256" key="2">
    <source>
        <dbReference type="ARBA" id="ARBA00022525"/>
    </source>
</evidence>
<feature type="compositionally biased region" description="Basic and acidic residues" evidence="5">
    <location>
        <begin position="67"/>
        <end position="81"/>
    </location>
</feature>
<sequence length="2014" mass="219155">MFFANGVAAQAQTPAVSPVTASDVVAGPSGNSDRDPQGSDEESPEKTAVVEQPVGLKSAGESSAPKAKAEEGSREESEAEVKSSQPETKIDDKGLAPVADTSAAQSIQGTLEALLANLTLDSMKALHTEVEEALAKAKAVLENPKATQEQVDEQVKLMEDLIRRVKEALSPQVSTPSVLEKAGLTNHGLAAPEGAVTNQGSRGKRRKKGDLSQATPAVDQTSPETGGNSEKTESSENPSRQELPTYTNQGDGAYKLKDELEFIYKRLQKEGVEESKIQTVKAAADKFNEAFSRGETISQDAFDAALVDLKKSRDLIEGVLTGRENEINSNGIRLRRVSRSAISREAGKRFVDSKEYYYEDGKQGVSPYPRYTYIFHSDNPTQTAGYSHVNVSEAEKYIRARVTATRDGFLWEITVNAGKFQGLTNDSYWFTIPKGQTYKPHSATVDVFKPEGTTSYSSGNDTIESTLARAGLGRVHKGDNFKGVFRPGRLVANAYNTNDLEGLARESVDALTDKGFYKRELENGSEQILSNQKFDLIKKKGGTLYYFEQPDNNFKYTLTFQTTGDNNLADLVYAAGFKGVRAPVDSYTKRHRVLVNQWYARTQSETDGTYEFPMKLKENGTFFINQDKYYNKAFPYSDHVEGGIYGGQNRNLDDVRHLDGLVSYSEDAGNPRPTIHAIDFTSYVEYKGYNIEEGKRKANSKGQTFTFFKDGNRISKEQLGLDAGSKPGLHTYTYTRRFSDGSEDSGTFNFVTKAEKPTFNQTLKFIGERQNISARTNKEGIPLTLYRDYGGAEPEVVAEVVSGKNGVASFENIEIKQGKYYVRTVIKTDAYVDYDGNTHRTVESDPVNENEKLVAVEAPTVKLNGKKLTTNADDNRFIIYRGAVFNPTFRVENDGKQVNSLKASGIPKGVWFNKVNGGDQPRTNMAHGSEYTISANNVVDSDTRLGEGTATVTVVNHQGKSIDYKFKYIVADVQGKNTTENKLVGDTIGNAHRFAKATIGNAEGDDYFPKGMAFKWVTNTLTLPENTEKLGEAGRITNYNAQVIFPNGGPFKKTIGNDEYTIYGPIAKTIPVTFNVTDNVAPTVKLGTGNGGTILTESESNAPEITIYRGASFTDTIKVFDNESRGIVNLKVESGLPDGLSLEGKSAIKKTSATEGHEATVNISGKVATTARLGVYNVNLKVSDDASGNVDRGNTKTVKFKVKVLDLAFETRGKAINENTHSDTLDLNQTSVDANHYLTVTDGINKADMFPQGMIFRYILADGTIRNTLSFDKPGKYTVTAAAYYPIGEKSVAGAPVASTNLKGEDISGIAGRPYLTKQIIFEVKPTAPTVAAKDNGDVEITPTNQTNVDKVSVTFTKQADSTVVTYTAKKNDRGVWEFGADAPLTVDPTTGVFRLKDRVVKDGTTVTAKALTTDGTGNVQSNPVTGKAGNGDAVLPEIEFKNTVIDSTGDRVVYITPTETTNVEVATVNDNSKKLLEAVFFDQGAQVTDLGNYGITYNKVIRNGDTITNAPYTLTVTGTLNREKSANTLWNDGDVIATRYVSAMDAAENNIREKSGSRDNVASNPYRVVFKVRTQAAKYTPQVTNLTRHDQQPKHTNEDVKGAVTGENIKSKEVLDPIPDESGNVRVKVTYTDDSSETVTVPIKVTPSKATQGDPTVSELTRHDQQPKHTNEDVKGAVTGENIKSKEVLDPIPDESGNVRVKVTYTDDSSEEATVKITVVGLPETKVPVESFGNLTKEEQDKVKESVEKANPGKTVVVEPTGKVTITDPKTNTSHEISEELVTTIAPPVVDIPEFNGGVNGEPERQEELPEFNGGTNGEPEIQPELPDFTGGVNGELPDPAELPKVKLFITKWIDENGNELKPADAKAPTVLGEANEAFEHGEIEGYVFVRTETKGDVVTHIFRKVSPVRPTGDDQQRPTTPSADTNRRPDTATPAEVPATHQAEQPSQTVEVPAQLPNEVSETDPSVSQPQAVLPNTGTQEDRATGAFGVLSLLGAFGLLFAKKKKDDEEEA</sequence>
<dbReference type="Gene3D" id="3.10.20.890">
    <property type="match status" value="1"/>
</dbReference>
<name>A0ABM7USR3_9STRE</name>
<feature type="region of interest" description="Disordered" evidence="5">
    <location>
        <begin position="183"/>
        <end position="251"/>
    </location>
</feature>
<dbReference type="NCBIfam" id="NF043031">
    <property type="entry name" value="SIALI-17"/>
    <property type="match status" value="1"/>
</dbReference>
<dbReference type="Pfam" id="PF18877">
    <property type="entry name" value="SSSPR-51"/>
    <property type="match status" value="1"/>
</dbReference>
<keyword evidence="3" id="KW-0732">Signal</keyword>
<dbReference type="Gene3D" id="2.60.40.4140">
    <property type="match status" value="1"/>
</dbReference>
<feature type="domain" description="Atypical Rib" evidence="7">
    <location>
        <begin position="1723"/>
        <end position="1774"/>
    </location>
</feature>
<feature type="compositionally biased region" description="Polar residues" evidence="5">
    <location>
        <begin position="212"/>
        <end position="250"/>
    </location>
</feature>
<feature type="region of interest" description="Disordered" evidence="5">
    <location>
        <begin position="1648"/>
        <end position="1673"/>
    </location>
</feature>
<evidence type="ECO:0000313" key="9">
    <source>
        <dbReference type="Proteomes" id="UP001060027"/>
    </source>
</evidence>
<dbReference type="InterPro" id="IPR044024">
    <property type="entry name" value="aRib"/>
</dbReference>
<dbReference type="Proteomes" id="UP001060027">
    <property type="component" value="Chromosome"/>
</dbReference>
<evidence type="ECO:0000256" key="1">
    <source>
        <dbReference type="ARBA" id="ARBA00022512"/>
    </source>
</evidence>
<evidence type="ECO:0000259" key="6">
    <source>
        <dbReference type="Pfam" id="PF00746"/>
    </source>
</evidence>
<evidence type="ECO:0000256" key="3">
    <source>
        <dbReference type="ARBA" id="ARBA00022729"/>
    </source>
</evidence>
<keyword evidence="4" id="KW-0572">Peptidoglycan-anchor</keyword>
<dbReference type="InterPro" id="IPR019931">
    <property type="entry name" value="LPXTG_anchor"/>
</dbReference>
<evidence type="ECO:0000259" key="7">
    <source>
        <dbReference type="Pfam" id="PF18938"/>
    </source>
</evidence>
<feature type="compositionally biased region" description="Polar residues" evidence="5">
    <location>
        <begin position="1960"/>
        <end position="1981"/>
    </location>
</feature>
<dbReference type="NCBIfam" id="TIGR04308">
    <property type="entry name" value="repeat_SSSPR51"/>
    <property type="match status" value="1"/>
</dbReference>